<gene>
    <name evidence="1" type="ORF">FA95DRAFT_765878</name>
</gene>
<keyword evidence="2" id="KW-1185">Reference proteome</keyword>
<proteinExistence type="predicted"/>
<organism evidence="1 2">
    <name type="scientific">Auriscalpium vulgare</name>
    <dbReference type="NCBI Taxonomy" id="40419"/>
    <lineage>
        <taxon>Eukaryota</taxon>
        <taxon>Fungi</taxon>
        <taxon>Dikarya</taxon>
        <taxon>Basidiomycota</taxon>
        <taxon>Agaricomycotina</taxon>
        <taxon>Agaricomycetes</taxon>
        <taxon>Russulales</taxon>
        <taxon>Auriscalpiaceae</taxon>
        <taxon>Auriscalpium</taxon>
    </lineage>
</organism>
<reference evidence="1" key="1">
    <citation type="submission" date="2021-02" db="EMBL/GenBank/DDBJ databases">
        <authorList>
            <consortium name="DOE Joint Genome Institute"/>
            <person name="Ahrendt S."/>
            <person name="Looney B.P."/>
            <person name="Miyauchi S."/>
            <person name="Morin E."/>
            <person name="Drula E."/>
            <person name="Courty P.E."/>
            <person name="Chicoki N."/>
            <person name="Fauchery L."/>
            <person name="Kohler A."/>
            <person name="Kuo A."/>
            <person name="Labutti K."/>
            <person name="Pangilinan J."/>
            <person name="Lipzen A."/>
            <person name="Riley R."/>
            <person name="Andreopoulos W."/>
            <person name="He G."/>
            <person name="Johnson J."/>
            <person name="Barry K.W."/>
            <person name="Grigoriev I.V."/>
            <person name="Nagy L."/>
            <person name="Hibbett D."/>
            <person name="Henrissat B."/>
            <person name="Matheny P.B."/>
            <person name="Labbe J."/>
            <person name="Martin F."/>
        </authorList>
    </citation>
    <scope>NUCLEOTIDE SEQUENCE</scope>
    <source>
        <strain evidence="1">FP105234-sp</strain>
    </source>
</reference>
<dbReference type="EMBL" id="MU276139">
    <property type="protein sequence ID" value="KAI0041180.1"/>
    <property type="molecule type" value="Genomic_DNA"/>
</dbReference>
<name>A0ACB8RB48_9AGAM</name>
<accession>A0ACB8RB48</accession>
<protein>
    <submittedName>
        <fullName evidence="1">Uncharacterized protein</fullName>
    </submittedName>
</protein>
<reference evidence="1" key="2">
    <citation type="journal article" date="2022" name="New Phytol.">
        <title>Evolutionary transition to the ectomycorrhizal habit in the genomes of a hyperdiverse lineage of mushroom-forming fungi.</title>
        <authorList>
            <person name="Looney B."/>
            <person name="Miyauchi S."/>
            <person name="Morin E."/>
            <person name="Drula E."/>
            <person name="Courty P.E."/>
            <person name="Kohler A."/>
            <person name="Kuo A."/>
            <person name="LaButti K."/>
            <person name="Pangilinan J."/>
            <person name="Lipzen A."/>
            <person name="Riley R."/>
            <person name="Andreopoulos W."/>
            <person name="He G."/>
            <person name="Johnson J."/>
            <person name="Nolan M."/>
            <person name="Tritt A."/>
            <person name="Barry K.W."/>
            <person name="Grigoriev I.V."/>
            <person name="Nagy L.G."/>
            <person name="Hibbett D."/>
            <person name="Henrissat B."/>
            <person name="Matheny P.B."/>
            <person name="Labbe J."/>
            <person name="Martin F.M."/>
        </authorList>
    </citation>
    <scope>NUCLEOTIDE SEQUENCE</scope>
    <source>
        <strain evidence="1">FP105234-sp</strain>
    </source>
</reference>
<dbReference type="Proteomes" id="UP000814033">
    <property type="component" value="Unassembled WGS sequence"/>
</dbReference>
<sequence length="602" mass="64924">MSFTALWTVISSYLPSIRVYNDFDDAESDDGTASIDTDAYDLPTHRPRSPFPPYGPTRIRTPPPPISPPAIHPAEPDYLSDPHHPEYASASPHGQYYDRMSDIYPRSTLCEPPRSPASGLARLSEPARSRGFELWNAELMKKLKTLEDEMAEMQSESDADREELRMLREANEELAHQNSQLHRQLAEAYAWAERRRAPTPAPAPTPQPPPPPTDERDAELAALRSFHDKTDDLTGAELVQSVQDLNTEIMQLAAAVADEFPLARCADTDMDADASADCALVGDALGPGLLALLRDRDHADDPTVVQLAVQAWAVWACRQTLDAFCAGMPPDADRFMQAVFREMQASELQPVTSRWRALTHKHARTVAPALSLSYSGMSMSGASSALCSPIALNPLPTPPATTNNTPAPHIFLLPPAPALASAPSTSSTSSASPSSTVGVHALRALLALAGCTDPAAQAEPLGDRFGGALVHIGERAEKLARDVREGVRSAWFEVRAAPVRVPAPRGLTLRGLRGWAEDVGSEDGDDGQGDGEAGMFDPATMQNVYAGFGSEQAGVLCTTAFGLEMVRARKRGADSSAEGELERTLLLKPQVVLDSVTEFLDE</sequence>
<comment type="caution">
    <text evidence="1">The sequence shown here is derived from an EMBL/GenBank/DDBJ whole genome shotgun (WGS) entry which is preliminary data.</text>
</comment>
<evidence type="ECO:0000313" key="2">
    <source>
        <dbReference type="Proteomes" id="UP000814033"/>
    </source>
</evidence>
<evidence type="ECO:0000313" key="1">
    <source>
        <dbReference type="EMBL" id="KAI0041180.1"/>
    </source>
</evidence>